<evidence type="ECO:0000256" key="4">
    <source>
        <dbReference type="ARBA" id="ARBA00022917"/>
    </source>
</evidence>
<evidence type="ECO:0000313" key="7">
    <source>
        <dbReference type="EMBL" id="KAF5363771.1"/>
    </source>
</evidence>
<feature type="domain" description="HBS1-like protein N-terminal" evidence="6">
    <location>
        <begin position="14"/>
        <end position="85"/>
    </location>
</feature>
<dbReference type="GO" id="GO:0016787">
    <property type="term" value="F:hydrolase activity"/>
    <property type="evidence" value="ECO:0007669"/>
    <property type="project" value="UniProtKB-KW"/>
</dbReference>
<sequence>MSRHRDIRNLNIDEELDDGALSDGGEEAMTQEEEDELLEALDRVRAIIGSAETSGISDKELKDCLWHQYYDVEKAVDWALGEQERRRAVQERKEADDSALEYWRSRNMGAGDDFSRVPKIILAQQQAQQLAEQENASQEQPYLTIEEPEGTESPILRQHWTELSTITERTEITERAERMTERSPAWQSQMLLTPSRRGRGGADSSRTTSYGEELPDDSQTQRFFANIMDEGTPRQRPVSLDTSVVPSIRMSSATTTNSSNTSSKEAHPQEKPLPDRPLSIASKKSKLASLASSRLSIAASSLPGSSRDDGTELSGSIKTFPALRPSLSELAPSTVSPSLHSKSPTASSASSVSAQDAPSQGTGVSEMTAQVQKAIQAALQLEAMDKSVTPSENPKLTLAQPQSPPPAKGIPLRSLRSVRSTPQQSPKLSLQFQPASEGFRSPSPSTPKAAPPVTTPKSLAPSLTPTAETPRDPTSPAKPKSKLALLAQQKVSANQAPKLPAPKTEYLVPTANGATATTAITTSYQSLFSLTDPKRPAFIPKLDVAPLPTAAATQVKRTSKLAMKVKKVGEKSTVRTPVEEPEEPTASLSPIFQDTSRSRASPSAFASVLMRDDLMLFKPIRRSKSERRSGSGGFESRPTSHVRKSEAIVSNLTPPSAFAFDSPSPDDIVFNARRGTALAQSKHMRSAATSTLSSKS</sequence>
<feature type="compositionally biased region" description="Polar residues" evidence="5">
    <location>
        <begin position="417"/>
        <end position="434"/>
    </location>
</feature>
<evidence type="ECO:0000259" key="6">
    <source>
        <dbReference type="Pfam" id="PF08938"/>
    </source>
</evidence>
<feature type="region of interest" description="Disordered" evidence="5">
    <location>
        <begin position="620"/>
        <end position="648"/>
    </location>
</feature>
<feature type="compositionally biased region" description="Low complexity" evidence="5">
    <location>
        <begin position="336"/>
        <end position="359"/>
    </location>
</feature>
<feature type="compositionally biased region" description="Polar residues" evidence="5">
    <location>
        <begin position="360"/>
        <end position="369"/>
    </location>
</feature>
<feature type="region of interest" description="Disordered" evidence="5">
    <location>
        <begin position="297"/>
        <end position="369"/>
    </location>
</feature>
<comment type="caution">
    <text evidence="7">The sequence shown here is derived from an EMBL/GenBank/DDBJ whole genome shotgun (WGS) entry which is preliminary data.</text>
</comment>
<dbReference type="Proteomes" id="UP000559027">
    <property type="component" value="Unassembled WGS sequence"/>
</dbReference>
<protein>
    <recommendedName>
        <fullName evidence="6">HBS1-like protein N-terminal domain-containing protein</fullName>
    </recommendedName>
</protein>
<accession>A0A8H5LNK1</accession>
<evidence type="ECO:0000256" key="1">
    <source>
        <dbReference type="ARBA" id="ARBA00004496"/>
    </source>
</evidence>
<dbReference type="AlphaFoldDB" id="A0A8H5LNK1"/>
<feature type="compositionally biased region" description="Low complexity" evidence="5">
    <location>
        <begin position="251"/>
        <end position="263"/>
    </location>
</feature>
<dbReference type="GO" id="GO:0006412">
    <property type="term" value="P:translation"/>
    <property type="evidence" value="ECO:0007669"/>
    <property type="project" value="UniProtKB-KW"/>
</dbReference>
<feature type="region of interest" description="Disordered" evidence="5">
    <location>
        <begin position="14"/>
        <end position="35"/>
    </location>
</feature>
<comment type="subcellular location">
    <subcellularLocation>
        <location evidence="1">Cytoplasm</location>
    </subcellularLocation>
</comment>
<feature type="region of interest" description="Disordered" evidence="5">
    <location>
        <begin position="170"/>
        <end position="285"/>
    </location>
</feature>
<dbReference type="OrthoDB" id="342024at2759"/>
<dbReference type="GO" id="GO:0005737">
    <property type="term" value="C:cytoplasm"/>
    <property type="evidence" value="ECO:0007669"/>
    <property type="project" value="UniProtKB-SubCell"/>
</dbReference>
<dbReference type="Pfam" id="PF08938">
    <property type="entry name" value="HBS1_N"/>
    <property type="match status" value="1"/>
</dbReference>
<evidence type="ECO:0000256" key="2">
    <source>
        <dbReference type="ARBA" id="ARBA00022490"/>
    </source>
</evidence>
<evidence type="ECO:0000256" key="3">
    <source>
        <dbReference type="ARBA" id="ARBA00022801"/>
    </source>
</evidence>
<keyword evidence="2" id="KW-0963">Cytoplasm</keyword>
<keyword evidence="3" id="KW-0378">Hydrolase</keyword>
<feature type="compositionally biased region" description="Basic and acidic residues" evidence="5">
    <location>
        <begin position="170"/>
        <end position="181"/>
    </location>
</feature>
<dbReference type="EMBL" id="JAACJO010000001">
    <property type="protein sequence ID" value="KAF5363771.1"/>
    <property type="molecule type" value="Genomic_DNA"/>
</dbReference>
<feature type="region of interest" description="Disordered" evidence="5">
    <location>
        <begin position="385"/>
        <end position="504"/>
    </location>
</feature>
<gene>
    <name evidence="7" type="ORF">D9756_000766</name>
</gene>
<proteinExistence type="predicted"/>
<evidence type="ECO:0000313" key="8">
    <source>
        <dbReference type="Proteomes" id="UP000559027"/>
    </source>
</evidence>
<keyword evidence="8" id="KW-1185">Reference proteome</keyword>
<organism evidence="7 8">
    <name type="scientific">Leucocoprinus leucothites</name>
    <dbReference type="NCBI Taxonomy" id="201217"/>
    <lineage>
        <taxon>Eukaryota</taxon>
        <taxon>Fungi</taxon>
        <taxon>Dikarya</taxon>
        <taxon>Basidiomycota</taxon>
        <taxon>Agaricomycotina</taxon>
        <taxon>Agaricomycetes</taxon>
        <taxon>Agaricomycetidae</taxon>
        <taxon>Agaricales</taxon>
        <taxon>Agaricineae</taxon>
        <taxon>Agaricaceae</taxon>
        <taxon>Leucocoprinus</taxon>
    </lineage>
</organism>
<feature type="compositionally biased region" description="Polar residues" evidence="5">
    <location>
        <begin position="586"/>
        <end position="595"/>
    </location>
</feature>
<keyword evidence="4" id="KW-0648">Protein biosynthesis</keyword>
<feature type="region of interest" description="Disordered" evidence="5">
    <location>
        <begin position="563"/>
        <end position="595"/>
    </location>
</feature>
<feature type="compositionally biased region" description="Basic and acidic residues" evidence="5">
    <location>
        <begin position="264"/>
        <end position="274"/>
    </location>
</feature>
<dbReference type="InterPro" id="IPR015033">
    <property type="entry name" value="HBS1-like_N"/>
</dbReference>
<reference evidence="7 8" key="1">
    <citation type="journal article" date="2020" name="ISME J.">
        <title>Uncovering the hidden diversity of litter-decomposition mechanisms in mushroom-forming fungi.</title>
        <authorList>
            <person name="Floudas D."/>
            <person name="Bentzer J."/>
            <person name="Ahren D."/>
            <person name="Johansson T."/>
            <person name="Persson P."/>
            <person name="Tunlid A."/>
        </authorList>
    </citation>
    <scope>NUCLEOTIDE SEQUENCE [LARGE SCALE GENOMIC DNA]</scope>
    <source>
        <strain evidence="7 8">CBS 146.42</strain>
    </source>
</reference>
<name>A0A8H5LNK1_9AGAR</name>
<evidence type="ECO:0000256" key="5">
    <source>
        <dbReference type="SAM" id="MobiDB-lite"/>
    </source>
</evidence>